<evidence type="ECO:0000256" key="1">
    <source>
        <dbReference type="SAM" id="MobiDB-lite"/>
    </source>
</evidence>
<reference evidence="2 3" key="1">
    <citation type="submission" date="2021-06" db="EMBL/GenBank/DDBJ databases">
        <title>Caerostris darwini draft genome.</title>
        <authorList>
            <person name="Kono N."/>
            <person name="Arakawa K."/>
        </authorList>
    </citation>
    <scope>NUCLEOTIDE SEQUENCE [LARGE SCALE GENOMIC DNA]</scope>
</reference>
<dbReference type="Proteomes" id="UP001054837">
    <property type="component" value="Unassembled WGS sequence"/>
</dbReference>
<accession>A0AAV4PZ63</accession>
<dbReference type="AlphaFoldDB" id="A0AAV4PZ63"/>
<organism evidence="2 3">
    <name type="scientific">Caerostris darwini</name>
    <dbReference type="NCBI Taxonomy" id="1538125"/>
    <lineage>
        <taxon>Eukaryota</taxon>
        <taxon>Metazoa</taxon>
        <taxon>Ecdysozoa</taxon>
        <taxon>Arthropoda</taxon>
        <taxon>Chelicerata</taxon>
        <taxon>Arachnida</taxon>
        <taxon>Araneae</taxon>
        <taxon>Araneomorphae</taxon>
        <taxon>Entelegynae</taxon>
        <taxon>Araneoidea</taxon>
        <taxon>Araneidae</taxon>
        <taxon>Caerostris</taxon>
    </lineage>
</organism>
<name>A0AAV4PZ63_9ARAC</name>
<feature type="region of interest" description="Disordered" evidence="1">
    <location>
        <begin position="210"/>
        <end position="240"/>
    </location>
</feature>
<keyword evidence="3" id="KW-1185">Reference proteome</keyword>
<protein>
    <submittedName>
        <fullName evidence="2">Uncharacterized protein</fullName>
    </submittedName>
</protein>
<sequence>MEMKEITPQSISANARTPRYADAVLSRTAGKSDGWRRGVHLRTPLVPEGLLAVINGHSGSSWLRCVKKEMIKQVLMPDPGASKSLGAVCDEGASFNAPTSENCFVSKPHLLNASAYTLCVKFRFRMLQSSGLAHHLSMTKRVLISELCAQFVGSPFISNKTSTTIRSMKLFKRGSRPSLPSETQCASAIAFADLAARICGLTRRPSAASAAHYSSERSAPPDSGAHKKPGILKFERKGKS</sequence>
<evidence type="ECO:0000313" key="3">
    <source>
        <dbReference type="Proteomes" id="UP001054837"/>
    </source>
</evidence>
<gene>
    <name evidence="2" type="ORF">CDAR_407491</name>
</gene>
<proteinExistence type="predicted"/>
<comment type="caution">
    <text evidence="2">The sequence shown here is derived from an EMBL/GenBank/DDBJ whole genome shotgun (WGS) entry which is preliminary data.</text>
</comment>
<evidence type="ECO:0000313" key="2">
    <source>
        <dbReference type="EMBL" id="GIY02963.1"/>
    </source>
</evidence>
<dbReference type="EMBL" id="BPLQ01003766">
    <property type="protein sequence ID" value="GIY02963.1"/>
    <property type="molecule type" value="Genomic_DNA"/>
</dbReference>